<keyword evidence="3" id="KW-0479">Metal-binding</keyword>
<evidence type="ECO:0000313" key="7">
    <source>
        <dbReference type="EMBL" id="TDO24697.1"/>
    </source>
</evidence>
<feature type="domain" description="Extradiol ring-cleavage dioxygenase class III enzyme subunit B" evidence="6">
    <location>
        <begin position="52"/>
        <end position="128"/>
    </location>
</feature>
<dbReference type="GO" id="GO:0008198">
    <property type="term" value="F:ferrous iron binding"/>
    <property type="evidence" value="ECO:0007669"/>
    <property type="project" value="InterPro"/>
</dbReference>
<comment type="caution">
    <text evidence="7">The sequence shown here is derived from an EMBL/GenBank/DDBJ whole genome shotgun (WGS) entry which is preliminary data.</text>
</comment>
<dbReference type="Pfam" id="PF02900">
    <property type="entry name" value="LigB"/>
    <property type="match status" value="1"/>
</dbReference>
<comment type="similarity">
    <text evidence="2">Belongs to the DODA-type extradiol aromatic ring-opening dioxygenase family.</text>
</comment>
<keyword evidence="8" id="KW-1185">Reference proteome</keyword>
<gene>
    <name evidence="7" type="ORF">CLV32_0990</name>
</gene>
<dbReference type="SUPFAM" id="SSF53213">
    <property type="entry name" value="LigB-like"/>
    <property type="match status" value="1"/>
</dbReference>
<comment type="cofactor">
    <cofactor evidence="1">
        <name>Zn(2+)</name>
        <dbReference type="ChEBI" id="CHEBI:29105"/>
    </cofactor>
</comment>
<evidence type="ECO:0000256" key="1">
    <source>
        <dbReference type="ARBA" id="ARBA00001947"/>
    </source>
</evidence>
<evidence type="ECO:0000256" key="2">
    <source>
        <dbReference type="ARBA" id="ARBA00007581"/>
    </source>
</evidence>
<evidence type="ECO:0000256" key="4">
    <source>
        <dbReference type="ARBA" id="ARBA00022833"/>
    </source>
</evidence>
<organism evidence="7 8">
    <name type="scientific">Pedobacter duraquae</name>
    <dbReference type="NCBI Taxonomy" id="425511"/>
    <lineage>
        <taxon>Bacteria</taxon>
        <taxon>Pseudomonadati</taxon>
        <taxon>Bacteroidota</taxon>
        <taxon>Sphingobacteriia</taxon>
        <taxon>Sphingobacteriales</taxon>
        <taxon>Sphingobacteriaceae</taxon>
        <taxon>Pedobacter</taxon>
    </lineage>
</organism>
<proteinExistence type="inferred from homology"/>
<keyword evidence="5" id="KW-0560">Oxidoreductase</keyword>
<dbReference type="RefSeq" id="WP_133552904.1">
    <property type="nucleotide sequence ID" value="NZ_SNWM01000001.1"/>
</dbReference>
<name>A0A4R6IR42_9SPHI</name>
<evidence type="ECO:0000313" key="8">
    <source>
        <dbReference type="Proteomes" id="UP000295499"/>
    </source>
</evidence>
<accession>A0A4R6IR42</accession>
<dbReference type="CDD" id="cd07363">
    <property type="entry name" value="45_DOPA_Dioxygenase"/>
    <property type="match status" value="1"/>
</dbReference>
<evidence type="ECO:0000256" key="5">
    <source>
        <dbReference type="ARBA" id="ARBA00023002"/>
    </source>
</evidence>
<dbReference type="GO" id="GO:0016702">
    <property type="term" value="F:oxidoreductase activity, acting on single donors with incorporation of molecular oxygen, incorporation of two atoms of oxygen"/>
    <property type="evidence" value="ECO:0007669"/>
    <property type="project" value="UniProtKB-ARBA"/>
</dbReference>
<dbReference type="Proteomes" id="UP000295499">
    <property type="component" value="Unassembled WGS sequence"/>
</dbReference>
<keyword evidence="4" id="KW-0862">Zinc</keyword>
<keyword evidence="7" id="KW-0223">Dioxygenase</keyword>
<evidence type="ECO:0000259" key="6">
    <source>
        <dbReference type="Pfam" id="PF02900"/>
    </source>
</evidence>
<sequence length="133" mass="14863">MQLQQLHKKTQNYPVRVKKMPVLFVGHGHPLNAVSDNPYTQALALQGQSLETPAAILVISAHWETIGTAVSINPLPRTIHDFGPFDKRLFQINYPAPGHPDLARELKELVNHTNIIEDHTIGLDHGAWTVLLE</sequence>
<dbReference type="PANTHER" id="PTHR30096:SF0">
    <property type="entry name" value="4,5-DOPA DIOXYGENASE EXTRADIOL-LIKE PROTEIN"/>
    <property type="match status" value="1"/>
</dbReference>
<dbReference type="PANTHER" id="PTHR30096">
    <property type="entry name" value="4,5-DOPA DIOXYGENASE EXTRADIOL-LIKE PROTEIN"/>
    <property type="match status" value="1"/>
</dbReference>
<evidence type="ECO:0000256" key="3">
    <source>
        <dbReference type="ARBA" id="ARBA00022723"/>
    </source>
</evidence>
<protein>
    <submittedName>
        <fullName evidence="7">Catalytic LigB subunit of aromatic ring-opening dioxygenase</fullName>
    </submittedName>
</protein>
<dbReference type="EMBL" id="SNWM01000001">
    <property type="protein sequence ID" value="TDO24697.1"/>
    <property type="molecule type" value="Genomic_DNA"/>
</dbReference>
<reference evidence="7 8" key="1">
    <citation type="submission" date="2019-03" db="EMBL/GenBank/DDBJ databases">
        <title>Genomic Encyclopedia of Archaeal and Bacterial Type Strains, Phase II (KMG-II): from individual species to whole genera.</title>
        <authorList>
            <person name="Goeker M."/>
        </authorList>
    </citation>
    <scope>NUCLEOTIDE SEQUENCE [LARGE SCALE GENOMIC DNA]</scope>
    <source>
        <strain evidence="7 8">DSM 19034</strain>
    </source>
</reference>
<dbReference type="Gene3D" id="3.40.830.10">
    <property type="entry name" value="LigB-like"/>
    <property type="match status" value="1"/>
</dbReference>
<dbReference type="InterPro" id="IPR004183">
    <property type="entry name" value="Xdiol_dOase_suB"/>
</dbReference>
<dbReference type="InterPro" id="IPR014436">
    <property type="entry name" value="Extradiol_dOase_DODA"/>
</dbReference>
<dbReference type="GO" id="GO:0008270">
    <property type="term" value="F:zinc ion binding"/>
    <property type="evidence" value="ECO:0007669"/>
    <property type="project" value="InterPro"/>
</dbReference>
<dbReference type="OrthoDB" id="9790889at2"/>
<dbReference type="AlphaFoldDB" id="A0A4R6IR42"/>